<evidence type="ECO:0000313" key="2">
    <source>
        <dbReference type="Proteomes" id="UP000704712"/>
    </source>
</evidence>
<accession>A0A8S9TH97</accession>
<reference evidence="1" key="1">
    <citation type="submission" date="2020-03" db="EMBL/GenBank/DDBJ databases">
        <title>Hybrid Assembly of Korean Phytophthora infestans isolates.</title>
        <authorList>
            <person name="Prokchorchik M."/>
            <person name="Lee Y."/>
            <person name="Seo J."/>
            <person name="Cho J.-H."/>
            <person name="Park Y.-E."/>
            <person name="Jang D.-C."/>
            <person name="Im J.-S."/>
            <person name="Choi J.-G."/>
            <person name="Park H.-J."/>
            <person name="Lee G.-B."/>
            <person name="Lee Y.-G."/>
            <person name="Hong S.-Y."/>
            <person name="Cho K."/>
            <person name="Sohn K.H."/>
        </authorList>
    </citation>
    <scope>NUCLEOTIDE SEQUENCE</scope>
    <source>
        <strain evidence="1">KR_2_A2</strain>
    </source>
</reference>
<organism evidence="1 2">
    <name type="scientific">Phytophthora infestans</name>
    <name type="common">Potato late blight agent</name>
    <name type="synonym">Botrytis infestans</name>
    <dbReference type="NCBI Taxonomy" id="4787"/>
    <lineage>
        <taxon>Eukaryota</taxon>
        <taxon>Sar</taxon>
        <taxon>Stramenopiles</taxon>
        <taxon>Oomycota</taxon>
        <taxon>Peronosporomycetes</taxon>
        <taxon>Peronosporales</taxon>
        <taxon>Peronosporaceae</taxon>
        <taxon>Phytophthora</taxon>
    </lineage>
</organism>
<feature type="non-terminal residue" evidence="1">
    <location>
        <position position="1"/>
    </location>
</feature>
<evidence type="ECO:0000313" key="1">
    <source>
        <dbReference type="EMBL" id="KAF4128156.1"/>
    </source>
</evidence>
<comment type="caution">
    <text evidence="1">The sequence shown here is derived from an EMBL/GenBank/DDBJ whole genome shotgun (WGS) entry which is preliminary data.</text>
</comment>
<gene>
    <name evidence="1" type="ORF">GN958_ATG22702</name>
</gene>
<dbReference type="Proteomes" id="UP000704712">
    <property type="component" value="Unassembled WGS sequence"/>
</dbReference>
<dbReference type="EMBL" id="JAACNO010003188">
    <property type="protein sequence ID" value="KAF4128156.1"/>
    <property type="molecule type" value="Genomic_DNA"/>
</dbReference>
<protein>
    <submittedName>
        <fullName evidence="1">Uncharacterized protein</fullName>
    </submittedName>
</protein>
<proteinExistence type="predicted"/>
<dbReference type="AlphaFoldDB" id="A0A8S9TH97"/>
<name>A0A8S9TH97_PHYIN</name>
<sequence>TEIRYGKYMSREYVTGNKLSHGGLSMEVTFIPTLQSPASYNTLMRTSSIVLLLSTVFEACVESASATITAKFAPLRFGKRDRLLEATSAKLIDSTKVRVYLLSRKTPVDVLNQLKLGDDVATWSSGKYIALLNKETPGKTSTLIGTLTAHYGNDAVVETLISAESSVDSSSALKKLTQQLRSLQQDAWLESGKSADYVFKLLKLGGDGYKALIDQSMFVLSEYVSKFNHLHPRRKSTVLKTSTKGFGGESNLVTLLDTAKRDALTEVKAMEFETQLLQQWQDENLDPASAMKLRLDSNAYNILKSPNLRTLKKYFNENNPAKQKSLLDMLTSKYGEANVAQTLADALHSQNTAKDVATATRWVGGARFVCGKCSPLRSNMFLATNPSLETLEDYIVALNSHHKTDETVSANLMLMEARTSGKLRLETPATKLQNAQFRERIDNDIDPKNVLTSVFNVEEADALRNQIRVVRAYEAYFKKKNNAAPHKVDPRRS</sequence>